<gene>
    <name evidence="1" type="ORF">GUJ93_ZPchr0012g21483</name>
</gene>
<sequence>MVLLELDRIEQDDELTYEQFLVLETNLLLSGLGQHDQRRYMRIDIDNRNYCTIEERIGSVGTALSDEQFANYVNRSVYKPPNSDLEVNRTVVDYVKCRMSVNYFLVLLEFPIDTD</sequence>
<comment type="caution">
    <text evidence="1">The sequence shown here is derived from an EMBL/GenBank/DDBJ whole genome shotgun (WGS) entry which is preliminary data.</text>
</comment>
<organism evidence="1 2">
    <name type="scientific">Zizania palustris</name>
    <name type="common">Northern wild rice</name>
    <dbReference type="NCBI Taxonomy" id="103762"/>
    <lineage>
        <taxon>Eukaryota</taxon>
        <taxon>Viridiplantae</taxon>
        <taxon>Streptophyta</taxon>
        <taxon>Embryophyta</taxon>
        <taxon>Tracheophyta</taxon>
        <taxon>Spermatophyta</taxon>
        <taxon>Magnoliopsida</taxon>
        <taxon>Liliopsida</taxon>
        <taxon>Poales</taxon>
        <taxon>Poaceae</taxon>
        <taxon>BOP clade</taxon>
        <taxon>Oryzoideae</taxon>
        <taxon>Oryzeae</taxon>
        <taxon>Zizaniinae</taxon>
        <taxon>Zizania</taxon>
    </lineage>
</organism>
<reference evidence="1" key="2">
    <citation type="submission" date="2021-02" db="EMBL/GenBank/DDBJ databases">
        <authorList>
            <person name="Kimball J.A."/>
            <person name="Haas M.W."/>
            <person name="Macchietto M."/>
            <person name="Kono T."/>
            <person name="Duquette J."/>
            <person name="Shao M."/>
        </authorList>
    </citation>
    <scope>NUCLEOTIDE SEQUENCE</scope>
    <source>
        <tissue evidence="1">Fresh leaf tissue</tissue>
    </source>
</reference>
<name>A0A8J5WUP1_ZIZPA</name>
<keyword evidence="2" id="KW-1185">Reference proteome</keyword>
<dbReference type="EMBL" id="JAAALK010000080">
    <property type="protein sequence ID" value="KAG8095197.1"/>
    <property type="molecule type" value="Genomic_DNA"/>
</dbReference>
<evidence type="ECO:0000313" key="1">
    <source>
        <dbReference type="EMBL" id="KAG8095197.1"/>
    </source>
</evidence>
<proteinExistence type="predicted"/>
<reference evidence="1" key="1">
    <citation type="journal article" date="2021" name="bioRxiv">
        <title>Whole Genome Assembly and Annotation of Northern Wild Rice, Zizania palustris L., Supports a Whole Genome Duplication in the Zizania Genus.</title>
        <authorList>
            <person name="Haas M."/>
            <person name="Kono T."/>
            <person name="Macchietto M."/>
            <person name="Millas R."/>
            <person name="McGilp L."/>
            <person name="Shao M."/>
            <person name="Duquette J."/>
            <person name="Hirsch C.N."/>
            <person name="Kimball J."/>
        </authorList>
    </citation>
    <scope>NUCLEOTIDE SEQUENCE</scope>
    <source>
        <tissue evidence="1">Fresh leaf tissue</tissue>
    </source>
</reference>
<evidence type="ECO:0000313" key="2">
    <source>
        <dbReference type="Proteomes" id="UP000729402"/>
    </source>
</evidence>
<dbReference type="AlphaFoldDB" id="A0A8J5WUP1"/>
<accession>A0A8J5WUP1</accession>
<protein>
    <submittedName>
        <fullName evidence="1">Uncharacterized protein</fullName>
    </submittedName>
</protein>
<dbReference type="OrthoDB" id="8062037at2759"/>
<dbReference type="Proteomes" id="UP000729402">
    <property type="component" value="Unassembled WGS sequence"/>
</dbReference>